<accession>A0A2T0B3M1</accession>
<evidence type="ECO:0000256" key="1">
    <source>
        <dbReference type="SAM" id="Phobius"/>
    </source>
</evidence>
<sequence>MKGTVVATWIRTCRKLYDDNTVDKAMQFIGWDSNRIFTPAENVDDKKVKEVIGYIAKEKNIGIGDLWRKIGKDNIIAFHKDFPAFFDHENLYSFFRSLFDVHVVMTKKFPGAKPPLVTIEPISNNEAIFFYKSDRAMFDYFLGLTDGSKEYFKENIDVQEIERTENSLKLKLKFENDIYFKKVFKFNKLMSLGFIKDISGKVAILTFLISFICNIVIIGPNSIIKSLVSSLVTSIIVYIPTSLLMRPKEYIKTELERITENKYLEDGDIATGDFFEELFRLIKGHKNVIKKDFVGFKGVTDEMNTFVDNINGISNSMNHTSEEISGVVEQVAIVQLVKQRIQNMQLLF</sequence>
<dbReference type="Pfam" id="PF07700">
    <property type="entry name" value="HNOB"/>
    <property type="match status" value="1"/>
</dbReference>
<dbReference type="Gene3D" id="3.90.1520.10">
    <property type="entry name" value="H-NOX domain"/>
    <property type="match status" value="1"/>
</dbReference>
<organism evidence="3 4">
    <name type="scientific">Clostridium liquoris</name>
    <dbReference type="NCBI Taxonomy" id="1289519"/>
    <lineage>
        <taxon>Bacteria</taxon>
        <taxon>Bacillati</taxon>
        <taxon>Bacillota</taxon>
        <taxon>Clostridia</taxon>
        <taxon>Eubacteriales</taxon>
        <taxon>Clostridiaceae</taxon>
        <taxon>Clostridium</taxon>
    </lineage>
</organism>
<reference evidence="3 4" key="1">
    <citation type="submission" date="2018-03" db="EMBL/GenBank/DDBJ databases">
        <title>Genome sequence of Clostridium liquoris DSM 100320.</title>
        <authorList>
            <person name="Poehlein A."/>
            <person name="Daniel R."/>
        </authorList>
    </citation>
    <scope>NUCLEOTIDE SEQUENCE [LARGE SCALE GENOMIC DNA]</scope>
    <source>
        <strain evidence="3 4">DSM 100320</strain>
    </source>
</reference>
<dbReference type="SUPFAM" id="SSF111126">
    <property type="entry name" value="Ligand-binding domain in the NO signalling and Golgi transport"/>
    <property type="match status" value="1"/>
</dbReference>
<dbReference type="InterPro" id="IPR038158">
    <property type="entry name" value="H-NOX_domain_sf"/>
</dbReference>
<feature type="domain" description="Heme NO-binding" evidence="2">
    <location>
        <begin position="2"/>
        <end position="159"/>
    </location>
</feature>
<dbReference type="InterPro" id="IPR024096">
    <property type="entry name" value="NO_sig/Golgi_transp_ligand-bd"/>
</dbReference>
<dbReference type="OrthoDB" id="1660488at2"/>
<comment type="caution">
    <text evidence="3">The sequence shown here is derived from an EMBL/GenBank/DDBJ whole genome shotgun (WGS) entry which is preliminary data.</text>
</comment>
<keyword evidence="1" id="KW-0472">Membrane</keyword>
<evidence type="ECO:0000313" key="4">
    <source>
        <dbReference type="Proteomes" id="UP000239706"/>
    </source>
</evidence>
<evidence type="ECO:0000313" key="3">
    <source>
        <dbReference type="EMBL" id="PRR78413.1"/>
    </source>
</evidence>
<name>A0A2T0B3M1_9CLOT</name>
<keyword evidence="1" id="KW-1133">Transmembrane helix</keyword>
<dbReference type="InterPro" id="IPR011644">
    <property type="entry name" value="Heme_NO-bd"/>
</dbReference>
<dbReference type="GO" id="GO:0020037">
    <property type="term" value="F:heme binding"/>
    <property type="evidence" value="ECO:0007669"/>
    <property type="project" value="InterPro"/>
</dbReference>
<evidence type="ECO:0000259" key="2">
    <source>
        <dbReference type="Pfam" id="PF07700"/>
    </source>
</evidence>
<proteinExistence type="predicted"/>
<feature type="transmembrane region" description="Helical" evidence="1">
    <location>
        <begin position="198"/>
        <end position="217"/>
    </location>
</feature>
<dbReference type="EMBL" id="PVXO01000045">
    <property type="protein sequence ID" value="PRR78413.1"/>
    <property type="molecule type" value="Genomic_DNA"/>
</dbReference>
<keyword evidence="1" id="KW-0812">Transmembrane</keyword>
<keyword evidence="4" id="KW-1185">Reference proteome</keyword>
<protein>
    <submittedName>
        <fullName evidence="3">Heme NO binding protein</fullName>
    </submittedName>
</protein>
<gene>
    <name evidence="3" type="ORF">CLLI_16720</name>
</gene>
<dbReference type="AlphaFoldDB" id="A0A2T0B3M1"/>
<dbReference type="Proteomes" id="UP000239706">
    <property type="component" value="Unassembled WGS sequence"/>
</dbReference>